<evidence type="ECO:0000256" key="2">
    <source>
        <dbReference type="SAM" id="MobiDB-lite"/>
    </source>
</evidence>
<dbReference type="EnsemblPlants" id="Pp3c25_8550V3.1">
    <property type="protein sequence ID" value="Pp3c25_8550V3.1"/>
    <property type="gene ID" value="Pp3c25_8550"/>
</dbReference>
<dbReference type="OrthoDB" id="1933196at2759"/>
<feature type="region of interest" description="Disordered" evidence="2">
    <location>
        <begin position="1"/>
        <end position="78"/>
    </location>
</feature>
<organism evidence="3">
    <name type="scientific">Physcomitrium patens</name>
    <name type="common">Spreading-leaved earth moss</name>
    <name type="synonym">Physcomitrella patens</name>
    <dbReference type="NCBI Taxonomy" id="3218"/>
    <lineage>
        <taxon>Eukaryota</taxon>
        <taxon>Viridiplantae</taxon>
        <taxon>Streptophyta</taxon>
        <taxon>Embryophyta</taxon>
        <taxon>Bryophyta</taxon>
        <taxon>Bryophytina</taxon>
        <taxon>Bryopsida</taxon>
        <taxon>Funariidae</taxon>
        <taxon>Funariales</taxon>
        <taxon>Funariaceae</taxon>
        <taxon>Physcomitrium</taxon>
    </lineage>
</organism>
<sequence length="188" mass="21474">MDSRNNSGGSEERSGYESAEERKKLASFDPDDQRLRHTSAESDLAEGCSQLVRKKRRRENGVSKKDTPKKEEDKRGATLQNEVILSKAMEEDIQQLRERVDDFTHQVSGLLETGKAYFLDASTAFEEGILQLHQKVLESWEEEIEGLRNVDTVNEEICTRLREARIVLEKLQVSASAVNRKPDLFVHI</sequence>
<accession>A0A2K1IE91</accession>
<dbReference type="KEGG" id="ppp:112277321"/>
<name>A0A2K1IE91_PHYPA</name>
<dbReference type="RefSeq" id="XP_024365242.1">
    <property type="nucleotide sequence ID" value="XM_024509474.2"/>
</dbReference>
<protein>
    <submittedName>
        <fullName evidence="3 4">Uncharacterized protein</fullName>
    </submittedName>
</protein>
<reference evidence="4" key="3">
    <citation type="submission" date="2020-12" db="UniProtKB">
        <authorList>
            <consortium name="EnsemblPlants"/>
        </authorList>
    </citation>
    <scope>IDENTIFICATION</scope>
</reference>
<feature type="coiled-coil region" evidence="1">
    <location>
        <begin position="79"/>
        <end position="150"/>
    </location>
</feature>
<dbReference type="PANTHER" id="PTHR35500:SF1">
    <property type="entry name" value="OS03G0108700 PROTEIN"/>
    <property type="match status" value="1"/>
</dbReference>
<proteinExistence type="predicted"/>
<dbReference type="Gramene" id="Pp3c25_8550V3.1">
    <property type="protein sequence ID" value="Pp3c25_8550V3.1"/>
    <property type="gene ID" value="Pp3c25_8550"/>
</dbReference>
<evidence type="ECO:0000313" key="4">
    <source>
        <dbReference type="EnsemblPlants" id="Pp3c25_8550V3.1"/>
    </source>
</evidence>
<feature type="compositionally biased region" description="Basic and acidic residues" evidence="2">
    <location>
        <begin position="10"/>
        <end position="40"/>
    </location>
</feature>
<evidence type="ECO:0000256" key="1">
    <source>
        <dbReference type="SAM" id="Coils"/>
    </source>
</evidence>
<feature type="compositionally biased region" description="Basic and acidic residues" evidence="2">
    <location>
        <begin position="59"/>
        <end position="76"/>
    </location>
</feature>
<dbReference type="Proteomes" id="UP000006727">
    <property type="component" value="Chromosome 25"/>
</dbReference>
<dbReference type="FunCoup" id="A0A2K1IE91">
    <property type="interactions" value="516"/>
</dbReference>
<dbReference type="GeneID" id="112277321"/>
<evidence type="ECO:0000313" key="5">
    <source>
        <dbReference type="Proteomes" id="UP000006727"/>
    </source>
</evidence>
<dbReference type="PANTHER" id="PTHR35500">
    <property type="entry name" value="OS03G0108700 PROTEIN"/>
    <property type="match status" value="1"/>
</dbReference>
<dbReference type="EMBL" id="ABEU02000025">
    <property type="protein sequence ID" value="PNR27599.1"/>
    <property type="molecule type" value="Genomic_DNA"/>
</dbReference>
<dbReference type="AlphaFoldDB" id="A0A2K1IE91"/>
<reference evidence="3 5" key="2">
    <citation type="journal article" date="2018" name="Plant J.">
        <title>The Physcomitrella patens chromosome-scale assembly reveals moss genome structure and evolution.</title>
        <authorList>
            <person name="Lang D."/>
            <person name="Ullrich K.K."/>
            <person name="Murat F."/>
            <person name="Fuchs J."/>
            <person name="Jenkins J."/>
            <person name="Haas F.B."/>
            <person name="Piednoel M."/>
            <person name="Gundlach H."/>
            <person name="Van Bel M."/>
            <person name="Meyberg R."/>
            <person name="Vives C."/>
            <person name="Morata J."/>
            <person name="Symeonidi A."/>
            <person name="Hiss M."/>
            <person name="Muchero W."/>
            <person name="Kamisugi Y."/>
            <person name="Saleh O."/>
            <person name="Blanc G."/>
            <person name="Decker E.L."/>
            <person name="van Gessel N."/>
            <person name="Grimwood J."/>
            <person name="Hayes R.D."/>
            <person name="Graham S.W."/>
            <person name="Gunter L.E."/>
            <person name="McDaniel S.F."/>
            <person name="Hoernstein S.N.W."/>
            <person name="Larsson A."/>
            <person name="Li F.W."/>
            <person name="Perroud P.F."/>
            <person name="Phillips J."/>
            <person name="Ranjan P."/>
            <person name="Rokshar D.S."/>
            <person name="Rothfels C.J."/>
            <person name="Schneider L."/>
            <person name="Shu S."/>
            <person name="Stevenson D.W."/>
            <person name="Thummler F."/>
            <person name="Tillich M."/>
            <person name="Villarreal Aguilar J.C."/>
            <person name="Widiez T."/>
            <person name="Wong G.K."/>
            <person name="Wymore A."/>
            <person name="Zhang Y."/>
            <person name="Zimmer A.D."/>
            <person name="Quatrano R.S."/>
            <person name="Mayer K.F.X."/>
            <person name="Goodstein D."/>
            <person name="Casacuberta J.M."/>
            <person name="Vandepoele K."/>
            <person name="Reski R."/>
            <person name="Cuming A.C."/>
            <person name="Tuskan G.A."/>
            <person name="Maumus F."/>
            <person name="Salse J."/>
            <person name="Schmutz J."/>
            <person name="Rensing S.A."/>
        </authorList>
    </citation>
    <scope>NUCLEOTIDE SEQUENCE [LARGE SCALE GENOMIC DNA]</scope>
    <source>
        <strain evidence="4 5">cv. Gransden 2004</strain>
    </source>
</reference>
<dbReference type="PaxDb" id="3218-PP1S50_140V6.1"/>
<gene>
    <name evidence="4" type="primary">LOC112277321</name>
    <name evidence="3" type="ORF">PHYPA_029751</name>
</gene>
<keyword evidence="1" id="KW-0175">Coiled coil</keyword>
<evidence type="ECO:0000313" key="3">
    <source>
        <dbReference type="EMBL" id="PNR27599.1"/>
    </source>
</evidence>
<reference evidence="3 5" key="1">
    <citation type="journal article" date="2008" name="Science">
        <title>The Physcomitrella genome reveals evolutionary insights into the conquest of land by plants.</title>
        <authorList>
            <person name="Rensing S."/>
            <person name="Lang D."/>
            <person name="Zimmer A."/>
            <person name="Terry A."/>
            <person name="Salamov A."/>
            <person name="Shapiro H."/>
            <person name="Nishiyama T."/>
            <person name="Perroud P.-F."/>
            <person name="Lindquist E."/>
            <person name="Kamisugi Y."/>
            <person name="Tanahashi T."/>
            <person name="Sakakibara K."/>
            <person name="Fujita T."/>
            <person name="Oishi K."/>
            <person name="Shin-I T."/>
            <person name="Kuroki Y."/>
            <person name="Toyoda A."/>
            <person name="Suzuki Y."/>
            <person name="Hashimoto A."/>
            <person name="Yamaguchi K."/>
            <person name="Sugano A."/>
            <person name="Kohara Y."/>
            <person name="Fujiyama A."/>
            <person name="Anterola A."/>
            <person name="Aoki S."/>
            <person name="Ashton N."/>
            <person name="Barbazuk W.B."/>
            <person name="Barker E."/>
            <person name="Bennetzen J."/>
            <person name="Bezanilla M."/>
            <person name="Blankenship R."/>
            <person name="Cho S.H."/>
            <person name="Dutcher S."/>
            <person name="Estelle M."/>
            <person name="Fawcett J.A."/>
            <person name="Gundlach H."/>
            <person name="Hanada K."/>
            <person name="Heyl A."/>
            <person name="Hicks K.A."/>
            <person name="Hugh J."/>
            <person name="Lohr M."/>
            <person name="Mayer K."/>
            <person name="Melkozernov A."/>
            <person name="Murata T."/>
            <person name="Nelson D."/>
            <person name="Pils B."/>
            <person name="Prigge M."/>
            <person name="Reiss B."/>
            <person name="Renner T."/>
            <person name="Rombauts S."/>
            <person name="Rushton P."/>
            <person name="Sanderfoot A."/>
            <person name="Schween G."/>
            <person name="Shiu S.-H."/>
            <person name="Stueber K."/>
            <person name="Theodoulou F.L."/>
            <person name="Tu H."/>
            <person name="Van de Peer Y."/>
            <person name="Verrier P.J."/>
            <person name="Waters E."/>
            <person name="Wood A."/>
            <person name="Yang L."/>
            <person name="Cove D."/>
            <person name="Cuming A."/>
            <person name="Hasebe M."/>
            <person name="Lucas S."/>
            <person name="Mishler D.B."/>
            <person name="Reski R."/>
            <person name="Grigoriev I."/>
            <person name="Quatrano R.S."/>
            <person name="Boore J.L."/>
        </authorList>
    </citation>
    <scope>NUCLEOTIDE SEQUENCE [LARGE SCALE GENOMIC DNA]</scope>
    <source>
        <strain evidence="4 5">cv. Gransden 2004</strain>
    </source>
</reference>
<keyword evidence="5" id="KW-1185">Reference proteome</keyword>